<protein>
    <recommendedName>
        <fullName evidence="1">DUF7281 domain-containing protein</fullName>
    </recommendedName>
</protein>
<dbReference type="OrthoDB" id="8564671at2"/>
<reference evidence="3" key="1">
    <citation type="submission" date="2016-10" db="EMBL/GenBank/DDBJ databases">
        <authorList>
            <person name="Varghese N."/>
            <person name="Submissions S."/>
        </authorList>
    </citation>
    <scope>NUCLEOTIDE SEQUENCE [LARGE SCALE GENOMIC DNA]</scope>
    <source>
        <strain evidence="3">DSM 217</strain>
    </source>
</reference>
<evidence type="ECO:0000259" key="1">
    <source>
        <dbReference type="Pfam" id="PF23947"/>
    </source>
</evidence>
<dbReference type="Pfam" id="PF23947">
    <property type="entry name" value="DUF7281"/>
    <property type="match status" value="1"/>
</dbReference>
<dbReference type="GO" id="GO:0003677">
    <property type="term" value="F:DNA binding"/>
    <property type="evidence" value="ECO:0007669"/>
    <property type="project" value="InterPro"/>
</dbReference>
<feature type="domain" description="DUF7281" evidence="1">
    <location>
        <begin position="98"/>
        <end position="262"/>
    </location>
</feature>
<dbReference type="AlphaFoldDB" id="A0A1H2QSY1"/>
<evidence type="ECO:0000313" key="3">
    <source>
        <dbReference type="Proteomes" id="UP000198816"/>
    </source>
</evidence>
<dbReference type="GO" id="GO:0005694">
    <property type="term" value="C:chromosome"/>
    <property type="evidence" value="ECO:0007669"/>
    <property type="project" value="InterPro"/>
</dbReference>
<keyword evidence="3" id="KW-1185">Reference proteome</keyword>
<accession>A0A1H2QSY1</accession>
<dbReference type="InterPro" id="IPR055705">
    <property type="entry name" value="DUF7281"/>
</dbReference>
<gene>
    <name evidence="2" type="ORF">SAMN05421783_101403</name>
</gene>
<name>A0A1H2QSY1_THIRO</name>
<dbReference type="InterPro" id="IPR036078">
    <property type="entry name" value="Spo11/TopoVI_A_sf"/>
</dbReference>
<proteinExistence type="predicted"/>
<dbReference type="EMBL" id="FNNZ01000001">
    <property type="protein sequence ID" value="SDW10018.1"/>
    <property type="molecule type" value="Genomic_DNA"/>
</dbReference>
<dbReference type="Proteomes" id="UP000198816">
    <property type="component" value="Unassembled WGS sequence"/>
</dbReference>
<evidence type="ECO:0000313" key="2">
    <source>
        <dbReference type="EMBL" id="SDW10018.1"/>
    </source>
</evidence>
<dbReference type="SUPFAM" id="SSF56726">
    <property type="entry name" value="DNA topoisomerase IV, alpha subunit"/>
    <property type="match status" value="1"/>
</dbReference>
<sequence length="280" mass="31459">MQAVHRLLRERLEKVPRSAVWEQIHRRFEIGEPRDRHLSFDAEQRRLLREQCRSAWGFDPLEGVPQGNRREVASDAIDEKIARERPDDRYVLVKGRLPEPLPQLASDLSVRVPVSGLNPDAIGQVVVIENLDSFDDWHAFRSPAELADALVLYRGHGGLARGTRNLLSVLPEHVSVTVFPDWDPSGLLIALSLPRADSLLVPVLSEALVAKGSPEHFARQHREARHLGNADLGGWQAVWDAMKAARISLKQQHMLAFGSELRRISLGEIGSIPGTRQHWS</sequence>
<organism evidence="2 3">
    <name type="scientific">Thiocapsa roseopersicina</name>
    <dbReference type="NCBI Taxonomy" id="1058"/>
    <lineage>
        <taxon>Bacteria</taxon>
        <taxon>Pseudomonadati</taxon>
        <taxon>Pseudomonadota</taxon>
        <taxon>Gammaproteobacteria</taxon>
        <taxon>Chromatiales</taxon>
        <taxon>Chromatiaceae</taxon>
        <taxon>Thiocapsa</taxon>
    </lineage>
</organism>
<dbReference type="STRING" id="1058.SAMN05421783_101403"/>